<dbReference type="EMBL" id="CM044707">
    <property type="protein sequence ID" value="KAI5654087.1"/>
    <property type="molecule type" value="Genomic_DNA"/>
</dbReference>
<evidence type="ECO:0000313" key="1">
    <source>
        <dbReference type="EMBL" id="KAI5654087.1"/>
    </source>
</evidence>
<sequence>MDAIHPIRVVLFWDSEYARDVFGLYFTRAAKKIWTFTRMYRRMDPSQWNVRITMRAPSFYEDMNNDDKMRYLWTIRPNISKEGIQVLVEFELIQIFQMFVNMSQYPNIEEDDEDDDDADADYDVSSASDDNNSDNDKKDDISTPLYSLSSTAVNQWQNTIRLLDWNDAMTGLQSGMRFVDKTQAIISIQRWFIRIG</sequence>
<protein>
    <submittedName>
        <fullName evidence="1">Uncharacterized protein</fullName>
    </submittedName>
</protein>
<dbReference type="Proteomes" id="UP001060085">
    <property type="component" value="Linkage Group LG07"/>
</dbReference>
<keyword evidence="2" id="KW-1185">Reference proteome</keyword>
<evidence type="ECO:0000313" key="2">
    <source>
        <dbReference type="Proteomes" id="UP001060085"/>
    </source>
</evidence>
<comment type="caution">
    <text evidence="1">The sequence shown here is derived from an EMBL/GenBank/DDBJ whole genome shotgun (WGS) entry which is preliminary data.</text>
</comment>
<organism evidence="1 2">
    <name type="scientific">Catharanthus roseus</name>
    <name type="common">Madagascar periwinkle</name>
    <name type="synonym">Vinca rosea</name>
    <dbReference type="NCBI Taxonomy" id="4058"/>
    <lineage>
        <taxon>Eukaryota</taxon>
        <taxon>Viridiplantae</taxon>
        <taxon>Streptophyta</taxon>
        <taxon>Embryophyta</taxon>
        <taxon>Tracheophyta</taxon>
        <taxon>Spermatophyta</taxon>
        <taxon>Magnoliopsida</taxon>
        <taxon>eudicotyledons</taxon>
        <taxon>Gunneridae</taxon>
        <taxon>Pentapetalae</taxon>
        <taxon>asterids</taxon>
        <taxon>lamiids</taxon>
        <taxon>Gentianales</taxon>
        <taxon>Apocynaceae</taxon>
        <taxon>Rauvolfioideae</taxon>
        <taxon>Vinceae</taxon>
        <taxon>Catharanthinae</taxon>
        <taxon>Catharanthus</taxon>
    </lineage>
</organism>
<reference evidence="2" key="1">
    <citation type="journal article" date="2023" name="Nat. Plants">
        <title>Single-cell RNA sequencing provides a high-resolution roadmap for understanding the multicellular compartmentation of specialized metabolism.</title>
        <authorList>
            <person name="Sun S."/>
            <person name="Shen X."/>
            <person name="Li Y."/>
            <person name="Li Y."/>
            <person name="Wang S."/>
            <person name="Li R."/>
            <person name="Zhang H."/>
            <person name="Shen G."/>
            <person name="Guo B."/>
            <person name="Wei J."/>
            <person name="Xu J."/>
            <person name="St-Pierre B."/>
            <person name="Chen S."/>
            <person name="Sun C."/>
        </authorList>
    </citation>
    <scope>NUCLEOTIDE SEQUENCE [LARGE SCALE GENOMIC DNA]</scope>
</reference>
<gene>
    <name evidence="1" type="ORF">M9H77_31274</name>
</gene>
<name>A0ACB9ZZP2_CATRO</name>
<proteinExistence type="predicted"/>
<accession>A0ACB9ZZP2</accession>